<organism evidence="2 3">
    <name type="scientific">Siphonobacter aquaeclarae</name>
    <dbReference type="NCBI Taxonomy" id="563176"/>
    <lineage>
        <taxon>Bacteria</taxon>
        <taxon>Pseudomonadati</taxon>
        <taxon>Bacteroidota</taxon>
        <taxon>Cytophagia</taxon>
        <taxon>Cytophagales</taxon>
        <taxon>Cytophagaceae</taxon>
        <taxon>Siphonobacter</taxon>
    </lineage>
</organism>
<dbReference type="OrthoDB" id="596512at2"/>
<feature type="chain" id="PRO_5011781801" evidence="1">
    <location>
        <begin position="18"/>
        <end position="462"/>
    </location>
</feature>
<evidence type="ECO:0000313" key="3">
    <source>
        <dbReference type="Proteomes" id="UP000198901"/>
    </source>
</evidence>
<dbReference type="STRING" id="563176.SAMN04488090_2362"/>
<dbReference type="RefSeq" id="WP_093202082.1">
    <property type="nucleotide sequence ID" value="NZ_FNGS01000004.1"/>
</dbReference>
<keyword evidence="1" id="KW-0732">Signal</keyword>
<reference evidence="2 3" key="1">
    <citation type="submission" date="2016-10" db="EMBL/GenBank/DDBJ databases">
        <authorList>
            <person name="de Groot N.N."/>
        </authorList>
    </citation>
    <scope>NUCLEOTIDE SEQUENCE [LARGE SCALE GENOMIC DNA]</scope>
    <source>
        <strain evidence="2 3">DSM 21668</strain>
    </source>
</reference>
<protein>
    <submittedName>
        <fullName evidence="2">Capsule assembly protein Wzi</fullName>
    </submittedName>
</protein>
<accession>A0A1G9PYK3</accession>
<keyword evidence="3" id="KW-1185">Reference proteome</keyword>
<dbReference type="AlphaFoldDB" id="A0A1G9PYK3"/>
<name>A0A1G9PYK3_9BACT</name>
<dbReference type="EMBL" id="FNGS01000004">
    <property type="protein sequence ID" value="SDM03287.1"/>
    <property type="molecule type" value="Genomic_DNA"/>
</dbReference>
<feature type="signal peptide" evidence="1">
    <location>
        <begin position="1"/>
        <end position="17"/>
    </location>
</feature>
<gene>
    <name evidence="2" type="ORF">SAMN04488090_2362</name>
</gene>
<evidence type="ECO:0000313" key="2">
    <source>
        <dbReference type="EMBL" id="SDM03287.1"/>
    </source>
</evidence>
<sequence>MIRFLFLWLIPILPAAAQLFTDRETYSCHAGLYSALPFWLQRNTGGILTGNGPLAAARFAIHADYQTPTHTRSYLRRRFWDWGYGAEIALTGGSTIHAVVPEGYIKAKAGRMELSLGRRNEVAGLADSVMGTGPFAWSGNALPVPKIALHLPEWTPLAHGRLSVRAGIAHGWLDEPRAVVRHVRLHQKYLYGRWQGRRIEWMAGINHQVQWGGRVSAAWLREHPEQAAFFQPDGTLPTDGAAWWSVWTGARVSGHHYNAYDAGERVGNHLGTIDVAAFLPETGLLFYRQQPYDMPSLLGLSNVADGLTGLRFTRREGILRLLVLEYLSTLNQGRGGRWTEDYFRHAQYLQGWTYHGQVIGTPFVSPERNRVAVIHTGWKAVWENETGLEGKLSYVASAGYASGLLRLTLPARLRLGGEWEGALAADTGPVFRWAVSIGWKKQWGLSEENVSDAVRYRRKYRR</sequence>
<evidence type="ECO:0000256" key="1">
    <source>
        <dbReference type="SAM" id="SignalP"/>
    </source>
</evidence>
<dbReference type="Gene3D" id="2.40.160.130">
    <property type="entry name" value="Capsule assembly protein Wzi"/>
    <property type="match status" value="1"/>
</dbReference>
<proteinExistence type="predicted"/>
<dbReference type="Proteomes" id="UP000198901">
    <property type="component" value="Unassembled WGS sequence"/>
</dbReference>
<dbReference type="InterPro" id="IPR038636">
    <property type="entry name" value="Wzi_sf"/>
</dbReference>